<reference evidence="3 4" key="1">
    <citation type="submission" date="2016-10" db="EMBL/GenBank/DDBJ databases">
        <authorList>
            <person name="de Groot N.N."/>
        </authorList>
    </citation>
    <scope>NUCLEOTIDE SEQUENCE [LARGE SCALE GENOMIC DNA]</scope>
    <source>
        <strain evidence="3 4">JCM 11308</strain>
    </source>
</reference>
<dbReference type="Gene3D" id="3.10.450.50">
    <property type="match status" value="1"/>
</dbReference>
<proteinExistence type="inferred from homology"/>
<protein>
    <recommendedName>
        <fullName evidence="1">UPF0225 protein SAMN05444580_104174</fullName>
    </recommendedName>
</protein>
<evidence type="ECO:0000313" key="3">
    <source>
        <dbReference type="EMBL" id="SDD40090.1"/>
    </source>
</evidence>
<feature type="domain" description="YchJ-like middle NTF2-like" evidence="2">
    <location>
        <begin position="38"/>
        <end position="132"/>
    </location>
</feature>
<dbReference type="SUPFAM" id="SSF54427">
    <property type="entry name" value="NTF2-like"/>
    <property type="match status" value="1"/>
</dbReference>
<dbReference type="InterPro" id="IPR023006">
    <property type="entry name" value="YchJ-like"/>
</dbReference>
<evidence type="ECO:0000256" key="1">
    <source>
        <dbReference type="HAMAP-Rule" id="MF_00612"/>
    </source>
</evidence>
<dbReference type="PANTHER" id="PTHR33747">
    <property type="entry name" value="UPF0225 PROTEIN SCO1677"/>
    <property type="match status" value="1"/>
</dbReference>
<evidence type="ECO:0000313" key="4">
    <source>
        <dbReference type="Proteomes" id="UP000199417"/>
    </source>
</evidence>
<comment type="similarity">
    <text evidence="1">Belongs to the UPF0225 family.</text>
</comment>
<dbReference type="Proteomes" id="UP000199417">
    <property type="component" value="Unassembled WGS sequence"/>
</dbReference>
<organism evidence="3 4">
    <name type="scientific">Rhodococcus tukisamuensis</name>
    <dbReference type="NCBI Taxonomy" id="168276"/>
    <lineage>
        <taxon>Bacteria</taxon>
        <taxon>Bacillati</taxon>
        <taxon>Actinomycetota</taxon>
        <taxon>Actinomycetes</taxon>
        <taxon>Mycobacteriales</taxon>
        <taxon>Nocardiaceae</taxon>
        <taxon>Rhodococcus</taxon>
    </lineage>
</organism>
<dbReference type="InterPro" id="IPR032710">
    <property type="entry name" value="NTF2-like_dom_sf"/>
</dbReference>
<name>A0A1G6UFA2_9NOCA</name>
<dbReference type="InterPro" id="IPR048469">
    <property type="entry name" value="YchJ-like_M"/>
</dbReference>
<dbReference type="Pfam" id="PF17775">
    <property type="entry name" value="YchJ_M-like"/>
    <property type="match status" value="1"/>
</dbReference>
<accession>A0A1G6UFA2</accession>
<dbReference type="PANTHER" id="PTHR33747:SF1">
    <property type="entry name" value="ADENYLATE CYCLASE-ASSOCIATED CAP C-TERMINAL DOMAIN-CONTAINING PROTEIN"/>
    <property type="match status" value="1"/>
</dbReference>
<keyword evidence="4" id="KW-1185">Reference proteome</keyword>
<dbReference type="RefSeq" id="WP_072844672.1">
    <property type="nucleotide sequence ID" value="NZ_FNAB01000004.1"/>
</dbReference>
<dbReference type="HAMAP" id="MF_00612">
    <property type="entry name" value="UPF0225"/>
    <property type="match status" value="1"/>
</dbReference>
<dbReference type="STRING" id="168276.SAMN05444580_104174"/>
<evidence type="ECO:0000259" key="2">
    <source>
        <dbReference type="Pfam" id="PF17775"/>
    </source>
</evidence>
<gene>
    <name evidence="3" type="ORF">SAMN05444580_104174</name>
</gene>
<sequence>MADPTTPLDPAARCPCLSGETYGGCCGRFHGGQADAPTAEQLMRSRYAAFAVGDAAYLLRTWHPSTRPRRLDLDPDQRWTRLDVLGTSGGGLLDTEGAVEFVAHYVVEGHRDSLREHSRFVRVDGRWSYLDAIG</sequence>
<dbReference type="AlphaFoldDB" id="A0A1G6UFA2"/>
<dbReference type="EMBL" id="FNAB01000004">
    <property type="protein sequence ID" value="SDD40090.1"/>
    <property type="molecule type" value="Genomic_DNA"/>
</dbReference>